<dbReference type="PANTHER" id="PTHR43616">
    <property type="entry name" value="GLYCEROL DEHYDROGENASE"/>
    <property type="match status" value="1"/>
</dbReference>
<keyword evidence="3" id="KW-0479">Metal-binding</keyword>
<dbReference type="Gene3D" id="1.20.1090.10">
    <property type="entry name" value="Dehydroquinate synthase-like - alpha domain"/>
    <property type="match status" value="1"/>
</dbReference>
<reference evidence="10 11" key="1">
    <citation type="submission" date="2018-12" db="EMBL/GenBank/DDBJ databases">
        <title>The genome of Variovorax gossypii DSM 100435.</title>
        <authorList>
            <person name="Gao J."/>
            <person name="Sun J."/>
        </authorList>
    </citation>
    <scope>NUCLEOTIDE SEQUENCE [LARGE SCALE GENOMIC DNA]</scope>
    <source>
        <strain evidence="10 11">DSM 100435</strain>
    </source>
</reference>
<dbReference type="GO" id="GO:0005829">
    <property type="term" value="C:cytosol"/>
    <property type="evidence" value="ECO:0007669"/>
    <property type="project" value="TreeGrafter"/>
</dbReference>
<dbReference type="GO" id="GO:0016614">
    <property type="term" value="F:oxidoreductase activity, acting on CH-OH group of donors"/>
    <property type="evidence" value="ECO:0007669"/>
    <property type="project" value="InterPro"/>
</dbReference>
<accession>A0A3S0J7E0</accession>
<evidence type="ECO:0000256" key="4">
    <source>
        <dbReference type="ARBA" id="ARBA00022857"/>
    </source>
</evidence>
<dbReference type="OrthoDB" id="8842430at2"/>
<evidence type="ECO:0000256" key="3">
    <source>
        <dbReference type="ARBA" id="ARBA00022723"/>
    </source>
</evidence>
<dbReference type="InterPro" id="IPR032837">
    <property type="entry name" value="G1PDH"/>
</dbReference>
<evidence type="ECO:0000256" key="9">
    <source>
        <dbReference type="ARBA" id="ARBA00023264"/>
    </source>
</evidence>
<evidence type="ECO:0000256" key="6">
    <source>
        <dbReference type="ARBA" id="ARBA00023027"/>
    </source>
</evidence>
<dbReference type="Proteomes" id="UP000267418">
    <property type="component" value="Unassembled WGS sequence"/>
</dbReference>
<dbReference type="SUPFAM" id="SSF56796">
    <property type="entry name" value="Dehydroquinate synthase-like"/>
    <property type="match status" value="1"/>
</dbReference>
<evidence type="ECO:0000313" key="11">
    <source>
        <dbReference type="Proteomes" id="UP000267418"/>
    </source>
</evidence>
<dbReference type="GO" id="GO:0008654">
    <property type="term" value="P:phospholipid biosynthetic process"/>
    <property type="evidence" value="ECO:0007669"/>
    <property type="project" value="UniProtKB-KW"/>
</dbReference>
<protein>
    <submittedName>
        <fullName evidence="10">Iron-containing alcohol dehydrogenase</fullName>
    </submittedName>
</protein>
<keyword evidence="6" id="KW-0520">NAD</keyword>
<evidence type="ECO:0000256" key="8">
    <source>
        <dbReference type="ARBA" id="ARBA00023209"/>
    </source>
</evidence>
<keyword evidence="1" id="KW-0963">Cytoplasm</keyword>
<keyword evidence="5" id="KW-0560">Oxidoreductase</keyword>
<keyword evidence="7" id="KW-0443">Lipid metabolism</keyword>
<evidence type="ECO:0000256" key="5">
    <source>
        <dbReference type="ARBA" id="ARBA00023002"/>
    </source>
</evidence>
<gene>
    <name evidence="10" type="ORF">EJP69_17645</name>
</gene>
<evidence type="ECO:0000256" key="7">
    <source>
        <dbReference type="ARBA" id="ARBA00023098"/>
    </source>
</evidence>
<keyword evidence="2" id="KW-0444">Lipid biosynthesis</keyword>
<keyword evidence="9" id="KW-1208">Phospholipid metabolism</keyword>
<dbReference type="InterPro" id="IPR016205">
    <property type="entry name" value="Glycerol_DH"/>
</dbReference>
<sequence>MSETTSPLRAALRDAAVTKEVVVERAAARAMPDLLRRVAPGARWMLVADETTWDVAGAAAQALLEARGIALAPPLVLPARPRLKPRVSSSEAIARKLAAHELTPLAVGSGVISDLVKHAASMAGKPYVCMATAASMDGYAASGAALLDEEGFKRTLACAPPVAVLADLDVLGTAPARMTAWGYGDLAGKTVAGADWLLADALGVEPLNRRPFDMVQSHLHDWLGAPERLAIQEPKALGDLLSGLLVSGFAMQAHGNSRPASGSDHQFSHLWEMEDLRVDGEPAAHGACVGVGCVAMLAMYEWLREQGDAALAAAVAEVPEGHDDDALAREIDAAFGREEFRAAAREEMNAKRAAGSRRARVARFAGVWPALRDSLARQLVGARDMQQRLRAVGGAAHPRDLGIVGASFAADHRRARLIRRRYTVLDLLDDLGWLDRAIADLFAPGGFWVAES</sequence>
<name>A0A3S0J7E0_9BURK</name>
<keyword evidence="4" id="KW-0521">NADP</keyword>
<proteinExistence type="predicted"/>
<dbReference type="Pfam" id="PF13685">
    <property type="entry name" value="Fe-ADH_2"/>
    <property type="match status" value="1"/>
</dbReference>
<dbReference type="Gene3D" id="3.40.50.1970">
    <property type="match status" value="1"/>
</dbReference>
<keyword evidence="11" id="KW-1185">Reference proteome</keyword>
<dbReference type="PANTHER" id="PTHR43616:SF5">
    <property type="entry name" value="GLYCEROL DEHYDROGENASE 1"/>
    <property type="match status" value="1"/>
</dbReference>
<dbReference type="RefSeq" id="WP_126471802.1">
    <property type="nucleotide sequence ID" value="NZ_RXOE01000004.1"/>
</dbReference>
<keyword evidence="8" id="KW-0594">Phospholipid biosynthesis</keyword>
<evidence type="ECO:0000313" key="10">
    <source>
        <dbReference type="EMBL" id="RTQ33347.1"/>
    </source>
</evidence>
<organism evidence="10 11">
    <name type="scientific">Variovorax gossypii</name>
    <dbReference type="NCBI Taxonomy" id="1679495"/>
    <lineage>
        <taxon>Bacteria</taxon>
        <taxon>Pseudomonadati</taxon>
        <taxon>Pseudomonadota</taxon>
        <taxon>Betaproteobacteria</taxon>
        <taxon>Burkholderiales</taxon>
        <taxon>Comamonadaceae</taxon>
        <taxon>Variovorax</taxon>
    </lineage>
</organism>
<dbReference type="AlphaFoldDB" id="A0A3S0J7E0"/>
<dbReference type="EMBL" id="RXOE01000004">
    <property type="protein sequence ID" value="RTQ33347.1"/>
    <property type="molecule type" value="Genomic_DNA"/>
</dbReference>
<evidence type="ECO:0000256" key="2">
    <source>
        <dbReference type="ARBA" id="ARBA00022516"/>
    </source>
</evidence>
<evidence type="ECO:0000256" key="1">
    <source>
        <dbReference type="ARBA" id="ARBA00022490"/>
    </source>
</evidence>
<dbReference type="GO" id="GO:0046872">
    <property type="term" value="F:metal ion binding"/>
    <property type="evidence" value="ECO:0007669"/>
    <property type="project" value="UniProtKB-KW"/>
</dbReference>
<comment type="caution">
    <text evidence="10">The sequence shown here is derived from an EMBL/GenBank/DDBJ whole genome shotgun (WGS) entry which is preliminary data.</text>
</comment>